<gene>
    <name evidence="1" type="ORF">ALQ95_01280</name>
</gene>
<accession>A0A3M2W411</accession>
<dbReference type="Proteomes" id="UP000280292">
    <property type="component" value="Unassembled WGS sequence"/>
</dbReference>
<evidence type="ECO:0000313" key="2">
    <source>
        <dbReference type="Proteomes" id="UP000280292"/>
    </source>
</evidence>
<proteinExistence type="predicted"/>
<organism evidence="1 2">
    <name type="scientific">Pseudomonas syringae pv. ribicola</name>
    <dbReference type="NCBI Taxonomy" id="55398"/>
    <lineage>
        <taxon>Bacteria</taxon>
        <taxon>Pseudomonadati</taxon>
        <taxon>Pseudomonadota</taxon>
        <taxon>Gammaproteobacteria</taxon>
        <taxon>Pseudomonadales</taxon>
        <taxon>Pseudomonadaceae</taxon>
        <taxon>Pseudomonas</taxon>
    </lineage>
</organism>
<reference evidence="1 2" key="1">
    <citation type="submission" date="2018-08" db="EMBL/GenBank/DDBJ databases">
        <title>Recombination of ecologically and evolutionarily significant loci maintains genetic cohesion in the Pseudomonas syringae species complex.</title>
        <authorList>
            <person name="Dillon M."/>
            <person name="Thakur S."/>
            <person name="Almeida R.N.D."/>
            <person name="Weir B.S."/>
            <person name="Guttman D.S."/>
        </authorList>
    </citation>
    <scope>NUCLEOTIDE SEQUENCE [LARGE SCALE GENOMIC DNA]</scope>
    <source>
        <strain evidence="1 2">ICMP 3883</strain>
    </source>
</reference>
<evidence type="ECO:0000313" key="1">
    <source>
        <dbReference type="EMBL" id="RML46113.1"/>
    </source>
</evidence>
<sequence length="323" mass="35654">MVSKAVVMADVVEASIGEGMSPRDALKRAFSNVQPVEKNERTSLLLACSENGRPVLYHFDTESADSITSVEGLIQIGSISTHHINNTKNIVDELEDEICKRFNSEVHSRKNILSRLLGYLQSIGVHDRILIEGVGGAFVGLCYSSDGVEWQPDILYVVHSPDPSAGEVIFCGVFVREQVLGLISTASQLNKFLAWKFSAEDGDTALARAKSVSVEMLKKYDSGKFGALVFLNNTFHIVTVLEMKESTHHHFVIVDALSPDSGKLSVVWRPGLLRIVNTIPKDADGRQPDLSTMWLPYVGLEAQETAEIDEFLQAQYDADFSWP</sequence>
<protein>
    <submittedName>
        <fullName evidence="1">Uncharacterized protein</fullName>
    </submittedName>
</protein>
<dbReference type="AlphaFoldDB" id="A0A3M2W411"/>
<dbReference type="EMBL" id="RBNR01000081">
    <property type="protein sequence ID" value="RML46113.1"/>
    <property type="molecule type" value="Genomic_DNA"/>
</dbReference>
<name>A0A3M2W411_PSESI</name>
<comment type="caution">
    <text evidence="1">The sequence shown here is derived from an EMBL/GenBank/DDBJ whole genome shotgun (WGS) entry which is preliminary data.</text>
</comment>